<organism evidence="2 3">
    <name type="scientific">Paenibacillus spiritus</name>
    <dbReference type="NCBI Taxonomy" id="2496557"/>
    <lineage>
        <taxon>Bacteria</taxon>
        <taxon>Bacillati</taxon>
        <taxon>Bacillota</taxon>
        <taxon>Bacilli</taxon>
        <taxon>Bacillales</taxon>
        <taxon>Paenibacillaceae</taxon>
        <taxon>Paenibacillus</taxon>
    </lineage>
</organism>
<sequence length="394" mass="43052">MAARIVLAVRENEYIEPLLAYVQRSGYRDQIGIKAFSRPELFAAYMQGKDRPDAVVGDRAFVEAWLVGGRSEVPWAVLEEGGGPGGNSPENRERRSEPGRSIAKYQPLPDLLGCMLQLCGGSRFPGGGRKGETRLIGVVSGSGSCGKTTVALNMAKLLGGRGLRVFYLNLETVDSTGLYLRTSPAPGPGLERLLYELQGLPAEAGRGLAGRYAVRSDALRCDTFRPVENVKEMLKMTAEDTDRLLGLLADDGGYDAVIADTGSIAEERAEAVLRRSEELIWVLRDDEPSLYKTERWLAHYRSSRPEMAGPLLDKSRFALNFCGETDSRSRLPPEMPIQAALPYMPSWSLPNRGELCLNSPGFQQAIERLCEAITDRSALEPGMARGSARTGDIP</sequence>
<dbReference type="RefSeq" id="WP_150458067.1">
    <property type="nucleotide sequence ID" value="NZ_VYKK01000012.1"/>
</dbReference>
<dbReference type="SUPFAM" id="SSF52540">
    <property type="entry name" value="P-loop containing nucleoside triphosphate hydrolases"/>
    <property type="match status" value="1"/>
</dbReference>
<dbReference type="EMBL" id="VYKK01000012">
    <property type="protein sequence ID" value="KAA9004915.1"/>
    <property type="molecule type" value="Genomic_DNA"/>
</dbReference>
<evidence type="ECO:0000313" key="2">
    <source>
        <dbReference type="EMBL" id="KAA9004915.1"/>
    </source>
</evidence>
<dbReference type="OrthoDB" id="3035369at2"/>
<keyword evidence="3" id="KW-1185">Reference proteome</keyword>
<evidence type="ECO:0008006" key="4">
    <source>
        <dbReference type="Google" id="ProtNLM"/>
    </source>
</evidence>
<gene>
    <name evidence="2" type="ORF">F4V43_09855</name>
</gene>
<dbReference type="Gene3D" id="3.40.50.10850">
    <property type="entry name" value="Ntrc-like two-domain protein"/>
    <property type="match status" value="1"/>
</dbReference>
<dbReference type="Gene3D" id="3.40.50.300">
    <property type="entry name" value="P-loop containing nucleotide triphosphate hydrolases"/>
    <property type="match status" value="1"/>
</dbReference>
<dbReference type="AlphaFoldDB" id="A0A5J5G9Z1"/>
<proteinExistence type="predicted"/>
<protein>
    <recommendedName>
        <fullName evidence="4">ParA family protein</fullName>
    </recommendedName>
</protein>
<reference evidence="2 3" key="1">
    <citation type="submission" date="2019-09" db="EMBL/GenBank/DDBJ databases">
        <title>Bacillus ochoae sp. nov., Paenibacillus whitsoniae sp. nov., Paenibacillus spiritus sp. nov. Isolated from the Mars Exploration Rover during spacecraft assembly.</title>
        <authorList>
            <person name="Seuylemezian A."/>
            <person name="Vaishampayan P."/>
        </authorList>
    </citation>
    <scope>NUCLEOTIDE SEQUENCE [LARGE SCALE GENOMIC DNA]</scope>
    <source>
        <strain evidence="2 3">MER_111</strain>
    </source>
</reference>
<name>A0A5J5G9Z1_9BACL</name>
<dbReference type="InterPro" id="IPR027417">
    <property type="entry name" value="P-loop_NTPase"/>
</dbReference>
<accession>A0A5J5G9Z1</accession>
<feature type="region of interest" description="Disordered" evidence="1">
    <location>
        <begin position="78"/>
        <end position="101"/>
    </location>
</feature>
<comment type="caution">
    <text evidence="2">The sequence shown here is derived from an EMBL/GenBank/DDBJ whole genome shotgun (WGS) entry which is preliminary data.</text>
</comment>
<dbReference type="Proteomes" id="UP000367750">
    <property type="component" value="Unassembled WGS sequence"/>
</dbReference>
<evidence type="ECO:0000256" key="1">
    <source>
        <dbReference type="SAM" id="MobiDB-lite"/>
    </source>
</evidence>
<evidence type="ECO:0000313" key="3">
    <source>
        <dbReference type="Proteomes" id="UP000367750"/>
    </source>
</evidence>